<evidence type="ECO:0000313" key="2">
    <source>
        <dbReference type="Proteomes" id="UP001055115"/>
    </source>
</evidence>
<dbReference type="GeneID" id="73321852"/>
<proteinExistence type="predicted"/>
<accession>A0AA37L5B1</accession>
<dbReference type="AlphaFoldDB" id="A0AA37L5B1"/>
<evidence type="ECO:0000313" key="1">
    <source>
        <dbReference type="EMBL" id="GKT40869.1"/>
    </source>
</evidence>
<comment type="caution">
    <text evidence="1">The sequence shown here is derived from an EMBL/GenBank/DDBJ whole genome shotgun (WGS) entry which is preliminary data.</text>
</comment>
<gene>
    <name evidence="1" type="ORF">ColSpa_01050</name>
</gene>
<protein>
    <submittedName>
        <fullName evidence="1">Uncharacterized protein</fullName>
    </submittedName>
</protein>
<keyword evidence="2" id="KW-1185">Reference proteome</keyword>
<dbReference type="Proteomes" id="UP001055115">
    <property type="component" value="Unassembled WGS sequence"/>
</dbReference>
<dbReference type="RefSeq" id="XP_049123219.1">
    <property type="nucleotide sequence ID" value="XM_049267262.1"/>
</dbReference>
<organism evidence="1 2">
    <name type="scientific">Colletotrichum spaethianum</name>
    <dbReference type="NCBI Taxonomy" id="700344"/>
    <lineage>
        <taxon>Eukaryota</taxon>
        <taxon>Fungi</taxon>
        <taxon>Dikarya</taxon>
        <taxon>Ascomycota</taxon>
        <taxon>Pezizomycotina</taxon>
        <taxon>Sordariomycetes</taxon>
        <taxon>Hypocreomycetidae</taxon>
        <taxon>Glomerellales</taxon>
        <taxon>Glomerellaceae</taxon>
        <taxon>Colletotrichum</taxon>
        <taxon>Colletotrichum spaethianum species complex</taxon>
    </lineage>
</organism>
<dbReference type="EMBL" id="BQXU01000002">
    <property type="protein sequence ID" value="GKT40869.1"/>
    <property type="molecule type" value="Genomic_DNA"/>
</dbReference>
<reference evidence="1 2" key="1">
    <citation type="submission" date="2022-03" db="EMBL/GenBank/DDBJ databases">
        <title>Genome data of Colletotrichum spp.</title>
        <authorList>
            <person name="Utami Y.D."/>
            <person name="Hiruma K."/>
        </authorList>
    </citation>
    <scope>NUCLEOTIDE SEQUENCE [LARGE SCALE GENOMIC DNA]</scope>
    <source>
        <strain evidence="1 2">MAFF 239500</strain>
    </source>
</reference>
<name>A0AA37L5B1_9PEZI</name>
<sequence>MPPGLLTETGIFQRTKAVYHRIRGTWNKIPAALRSGQRVWILVSGDLYSLPLWRSPLCEFRKESTRVKRPSFTNRILVPGSPQISNCRWASELAKQRQTYTAPGHSRKATAESADPTPFEWFPNHLQVTISLPRSPDKLRFEDIDHPGVQRAAQTGSIFKTAADEIRKHVSRESIISNPAINLVLLPRYIITRSQVMDLEKGNAKIFEVLLNEKEDEELSKPRDGLQYKYNSGIIVEDLDEAKRISTLSSCWSSWSSRSGAASRSAQLE</sequence>